<feature type="region of interest" description="Disordered" evidence="1">
    <location>
        <begin position="912"/>
        <end position="936"/>
    </location>
</feature>
<evidence type="ECO:0008006" key="4">
    <source>
        <dbReference type="Google" id="ProtNLM"/>
    </source>
</evidence>
<reference evidence="2 3" key="1">
    <citation type="journal article" date="2018" name="Mol. Ecol.">
        <title>The obligate alkalophilic soda-lake fungus Sodiomyces alkalinus has shifted to a protein diet.</title>
        <authorList>
            <person name="Grum-Grzhimaylo A.A."/>
            <person name="Falkoski D.L."/>
            <person name="van den Heuvel J."/>
            <person name="Valero-Jimenez C.A."/>
            <person name="Min B."/>
            <person name="Choi I.G."/>
            <person name="Lipzen A."/>
            <person name="Daum C.G."/>
            <person name="Aanen D.K."/>
            <person name="Tsang A."/>
            <person name="Henrissat B."/>
            <person name="Bilanenko E.N."/>
            <person name="de Vries R.P."/>
            <person name="van Kan J.A.L."/>
            <person name="Grigoriev I.V."/>
            <person name="Debets A.J.M."/>
        </authorList>
    </citation>
    <scope>NUCLEOTIDE SEQUENCE [LARGE SCALE GENOMIC DNA]</scope>
    <source>
        <strain evidence="2 3">F11</strain>
    </source>
</reference>
<dbReference type="EMBL" id="ML119058">
    <property type="protein sequence ID" value="ROT36719.1"/>
    <property type="molecule type" value="Genomic_DNA"/>
</dbReference>
<gene>
    <name evidence="2" type="ORF">SODALDRAFT_401604</name>
</gene>
<keyword evidence="3" id="KW-1185">Reference proteome</keyword>
<name>A0A3N2PQD6_SODAK</name>
<evidence type="ECO:0000313" key="2">
    <source>
        <dbReference type="EMBL" id="ROT36719.1"/>
    </source>
</evidence>
<organism evidence="2 3">
    <name type="scientific">Sodiomyces alkalinus (strain CBS 110278 / VKM F-3762 / F11)</name>
    <name type="common">Alkaliphilic filamentous fungus</name>
    <dbReference type="NCBI Taxonomy" id="1314773"/>
    <lineage>
        <taxon>Eukaryota</taxon>
        <taxon>Fungi</taxon>
        <taxon>Dikarya</taxon>
        <taxon>Ascomycota</taxon>
        <taxon>Pezizomycotina</taxon>
        <taxon>Sordariomycetes</taxon>
        <taxon>Hypocreomycetidae</taxon>
        <taxon>Glomerellales</taxon>
        <taxon>Plectosphaerellaceae</taxon>
        <taxon>Sodiomyces</taxon>
    </lineage>
</organism>
<dbReference type="OrthoDB" id="432970at2759"/>
<feature type="compositionally biased region" description="Low complexity" evidence="1">
    <location>
        <begin position="826"/>
        <end position="835"/>
    </location>
</feature>
<feature type="compositionally biased region" description="Pro residues" evidence="1">
    <location>
        <begin position="916"/>
        <end position="929"/>
    </location>
</feature>
<dbReference type="AlphaFoldDB" id="A0A3N2PQD6"/>
<dbReference type="STRING" id="1314773.A0A3N2PQD6"/>
<dbReference type="GeneID" id="39583809"/>
<protein>
    <recommendedName>
        <fullName evidence="4">MYND-type zinc finger protein samB</fullName>
    </recommendedName>
</protein>
<dbReference type="RefSeq" id="XP_028464525.1">
    <property type="nucleotide sequence ID" value="XM_028615332.1"/>
</dbReference>
<evidence type="ECO:0000256" key="1">
    <source>
        <dbReference type="SAM" id="MobiDB-lite"/>
    </source>
</evidence>
<evidence type="ECO:0000313" key="3">
    <source>
        <dbReference type="Proteomes" id="UP000272025"/>
    </source>
</evidence>
<accession>A0A3N2PQD6</accession>
<proteinExistence type="predicted"/>
<dbReference type="Proteomes" id="UP000272025">
    <property type="component" value="Unassembled WGS sequence"/>
</dbReference>
<feature type="region of interest" description="Disordered" evidence="1">
    <location>
        <begin position="826"/>
        <end position="861"/>
    </location>
</feature>
<sequence length="986" mass="110682">MSDSYKATWFMDADTVRSELKDILNASKYGKKFMDPLHSELVYHLVHLWKKNVPKSLDPTRYYELDLDTDIVKRLFDALPSIHDDYNATKPIQLEPENKESLDSGLFPRTREAYDCADVGRARLAAHNAAFVHALWPYANSTLRRVVVASLDTHSIKLWWAARKSFTLWDLDAPDELRFNSIRNTFMQYLAGLITTQQAPFEDPENPTPPCQQGELKGLTPPMDKKSEWIYYSWWIYIGRPDNLSPFPELRRVSARTRDLGGLLDWDKCAVCGSRYSKEGEDDGRKRPVHLYCSGCVIVGNPHYHHLKRRYCSEACRRLDLADHFPRCQQQKTFLHGVCFLESLARRFLEATFTGTVASYSAGPFADMPESAGKTLRRAAESHVVFPAVFSKAPWTGGSLFLKPELREEILKEAGGANHAMLAWDTGEHWYIQLRHLIVDIFKEHCDKILELSVYVRNADSISFLGNDLCRKTNTVLTYHGKNPMFWPHHVLYCRLRGTGAEFVIDLRSLIFGWDIAVLPFNVFAATRLAGIAGPSVSLFDHTAVDKAVIIPNYRIGIQKARANVMVYALTDAWKHLKVSPDIHPRNRSKLTNSLGGFLAMRDARWQVVATKMAGVMGAAFEAAAELAREEGKFRQYLRVNTNPYGHVFSVGVTYSNDQVALCEPVWMGRKTYRAIIGNTLARTVVQQDPEGNVASGPPPPFPEYDVRDVLARWTEMLKSAFAKDPPEKTPLRAKAFEAVHGDLVRLFELRGLVMPRQEINQAYVLFKVWENQLALMEWKEREGLFKDYRSVVKDLSAQFEEFVDSIRPTSEGPDDNTSHLALADSDADAKQPQAADDDTKAAATSGGLNGDAKEEEEEEAADEVVKVVSFGPDLMLPQETASYAISLATAKNLSNRAAWCTLVLRDAETDFTASRPPPLGGPQPPPGLGRPRGTGAPLGIMVRALQESGYGNISYGSLEPWVASRMKLQQMRSPHAIRPDENGGG</sequence>